<comment type="similarity">
    <text evidence="1">Belongs to the polyribonucleotide nucleotidyltransferase family.</text>
</comment>
<feature type="compositionally biased region" description="Basic and acidic residues" evidence="8">
    <location>
        <begin position="940"/>
        <end position="949"/>
    </location>
</feature>
<dbReference type="Gene3D" id="3.30.1370.10">
    <property type="entry name" value="K Homology domain, type 1"/>
    <property type="match status" value="1"/>
</dbReference>
<protein>
    <recommendedName>
        <fullName evidence="2">polyribonucleotide nucleotidyltransferase</fullName>
        <ecNumber evidence="2">2.7.7.8</ecNumber>
    </recommendedName>
    <alternativeName>
        <fullName evidence="6">Polynucleotide phosphorylase 1</fullName>
    </alternativeName>
</protein>
<dbReference type="PANTHER" id="PTHR11252">
    <property type="entry name" value="POLYRIBONUCLEOTIDE NUCLEOTIDYLTRANSFERASE"/>
    <property type="match status" value="1"/>
</dbReference>
<feature type="region of interest" description="Disordered" evidence="8">
    <location>
        <begin position="114"/>
        <end position="150"/>
    </location>
</feature>
<dbReference type="SMART" id="SM00316">
    <property type="entry name" value="S1"/>
    <property type="match status" value="1"/>
</dbReference>
<keyword evidence="4" id="KW-0548">Nucleotidyltransferase</keyword>
<evidence type="ECO:0000256" key="1">
    <source>
        <dbReference type="ARBA" id="ARBA00007404"/>
    </source>
</evidence>
<dbReference type="AlphaFoldDB" id="A0ABD3SS75"/>
<reference evidence="10 11" key="1">
    <citation type="submission" date="2024-10" db="EMBL/GenBank/DDBJ databases">
        <title>Updated reference genomes for cyclostephanoid diatoms.</title>
        <authorList>
            <person name="Roberts W.R."/>
            <person name="Alverson A.J."/>
        </authorList>
    </citation>
    <scope>NUCLEOTIDE SEQUENCE [LARGE SCALE GENOMIC DNA]</scope>
    <source>
        <strain evidence="10 11">AJA228-03</strain>
    </source>
</reference>
<dbReference type="EMBL" id="JALLPB020000006">
    <property type="protein sequence ID" value="KAL3827251.1"/>
    <property type="molecule type" value="Genomic_DNA"/>
</dbReference>
<evidence type="ECO:0000259" key="9">
    <source>
        <dbReference type="PROSITE" id="PS50126"/>
    </source>
</evidence>
<feature type="region of interest" description="Disordered" evidence="8">
    <location>
        <begin position="810"/>
        <end position="838"/>
    </location>
</feature>
<dbReference type="SUPFAM" id="SSF55666">
    <property type="entry name" value="Ribonuclease PH domain 2-like"/>
    <property type="match status" value="2"/>
</dbReference>
<dbReference type="InterPro" id="IPR001247">
    <property type="entry name" value="ExoRNase_PH_dom1"/>
</dbReference>
<evidence type="ECO:0000256" key="7">
    <source>
        <dbReference type="PROSITE-ProRule" id="PRU00117"/>
    </source>
</evidence>
<feature type="compositionally biased region" description="Acidic residues" evidence="8">
    <location>
        <begin position="114"/>
        <end position="125"/>
    </location>
</feature>
<dbReference type="Pfam" id="PF00013">
    <property type="entry name" value="KH_1"/>
    <property type="match status" value="1"/>
</dbReference>
<feature type="compositionally biased region" description="Basic and acidic residues" evidence="8">
    <location>
        <begin position="140"/>
        <end position="149"/>
    </location>
</feature>
<dbReference type="Pfam" id="PF03725">
    <property type="entry name" value="RNase_PH_C"/>
    <property type="match status" value="1"/>
</dbReference>
<keyword evidence="11" id="KW-1185">Reference proteome</keyword>
<dbReference type="GO" id="GO:0003723">
    <property type="term" value="F:RNA binding"/>
    <property type="evidence" value="ECO:0007669"/>
    <property type="project" value="UniProtKB-UniRule"/>
</dbReference>
<dbReference type="Gene3D" id="3.30.230.70">
    <property type="entry name" value="GHMP Kinase, N-terminal domain"/>
    <property type="match status" value="2"/>
</dbReference>
<dbReference type="InterPro" id="IPR004087">
    <property type="entry name" value="KH_dom"/>
</dbReference>
<dbReference type="PROSITE" id="PS50126">
    <property type="entry name" value="S1"/>
    <property type="match status" value="1"/>
</dbReference>
<dbReference type="SUPFAM" id="SSF54791">
    <property type="entry name" value="Eukaryotic type KH-domain (KH-domain type I)"/>
    <property type="match status" value="1"/>
</dbReference>
<keyword evidence="3" id="KW-0808">Transferase</keyword>
<evidence type="ECO:0000256" key="3">
    <source>
        <dbReference type="ARBA" id="ARBA00022679"/>
    </source>
</evidence>
<dbReference type="NCBIfam" id="NF008805">
    <property type="entry name" value="PRK11824.1"/>
    <property type="match status" value="1"/>
</dbReference>
<dbReference type="InterPro" id="IPR012162">
    <property type="entry name" value="PNPase"/>
</dbReference>
<dbReference type="Gene3D" id="2.40.50.140">
    <property type="entry name" value="Nucleic acid-binding proteins"/>
    <property type="match status" value="1"/>
</dbReference>
<evidence type="ECO:0000256" key="6">
    <source>
        <dbReference type="ARBA" id="ARBA00031451"/>
    </source>
</evidence>
<dbReference type="PROSITE" id="PS50084">
    <property type="entry name" value="KH_TYPE_1"/>
    <property type="match status" value="1"/>
</dbReference>
<dbReference type="PANTHER" id="PTHR11252:SF0">
    <property type="entry name" value="POLYRIBONUCLEOTIDE NUCLEOTIDYLTRANSFERASE 1, MITOCHONDRIAL"/>
    <property type="match status" value="1"/>
</dbReference>
<feature type="compositionally biased region" description="Low complexity" evidence="8">
    <location>
        <begin position="34"/>
        <end position="53"/>
    </location>
</feature>
<dbReference type="InterPro" id="IPR036612">
    <property type="entry name" value="KH_dom_type_1_sf"/>
</dbReference>
<dbReference type="SUPFAM" id="SSF46915">
    <property type="entry name" value="Polynucleotide phosphorylase/guanosine pentaphosphate synthase (PNPase/GPSI), domain 3"/>
    <property type="match status" value="1"/>
</dbReference>
<dbReference type="InterPro" id="IPR027408">
    <property type="entry name" value="PNPase/RNase_PH_dom_sf"/>
</dbReference>
<dbReference type="CDD" id="cd02393">
    <property type="entry name" value="KH-I_PNPase"/>
    <property type="match status" value="1"/>
</dbReference>
<evidence type="ECO:0000256" key="4">
    <source>
        <dbReference type="ARBA" id="ARBA00022695"/>
    </source>
</evidence>
<evidence type="ECO:0000256" key="2">
    <source>
        <dbReference type="ARBA" id="ARBA00012416"/>
    </source>
</evidence>
<dbReference type="SMART" id="SM00322">
    <property type="entry name" value="KH"/>
    <property type="match status" value="1"/>
</dbReference>
<sequence length="980" mass="104618">MRFPPSAVLSVVFVAAAYSGVDAFVVLPRRPVASSSSSSSSSSSPSSSSSSSSNADIIVVNDDGSSSPSRGKSVVVGVAGWVGRPRSSRRASIAVDGSDEEDLADIASAVDYVVDDDDDDDDADVDASNPHDDDEFADLAEPRPEEPEPYRLILEDVPPPSYDVNESEHPSPAGGIDPVHRLTVNLGKPGHPEPIIIETGRIGRQAGAAVTLARGDTVLYATACRDDDRRDNIDFLPLSVEHQERFSSAGMTSGAFNKRDGRPAEHEILVCRLIDRPLRPLIADGWRHETQLLSWILSYDGVRTCDPLAITASAAALWLSDVPLSKPVAAAMVGYIDGQLVLNPTVEQMKHSRLNLTIAGTKDAVLMIEGAADFLPESLMVEAVSFGHDAIKVQCLGLEELGKVAGKVKKYDSIDPFPDGLREAMEESYTSIIDSIYASGGPGSKADQSSATSALSSLVMEEMEAIYPDQRYAIKSELKALMCRRMYDLASTTHTRIDGRRLDEIRAIDADVGLFPRVHGSALFTRGQTQVVATATLGDSGMRQKIDRISGMEQKRFYLQYTFPPSCVGETGRVGAPGRREVGHGNLAERALIPALPSEDDFPYAIRVESLVTESNGSSSMASVCGGCLALMDAGVPIVSPVAGIAMGMLLKDKKDGGGVATDDNAVILSDILGTEDALGTMDFKVAGNREGITTFQLDIKCEGLTLETMKRALDQARVGRLHILDEMEKALTGPRSDLPPTVPKVVKMKIPEDSIGKVIGPGGRQIRALIEDFGLTNIDVEENGEVQVSGFDMEQIEKAREMIVALTASTGGGGRRGGRGGGSGGGEMQPRPEYVGPAPEEGKTYTGKITGIHQFGVFLEILPGAEDGSTPGLEGLCHVSDLHIERVRSCEGFVRGMNTETLEVIYLGKNKKGQHQLSRKAVLEARGVKPRGGSAGRDYGGRKMESRQSDGPSAAATPEIQMSKEEIDVIAEAIENAME</sequence>
<dbReference type="Pfam" id="PF01138">
    <property type="entry name" value="RNase_PH"/>
    <property type="match status" value="2"/>
</dbReference>
<dbReference type="InterPro" id="IPR004088">
    <property type="entry name" value="KH_dom_type_1"/>
</dbReference>
<dbReference type="HAMAP" id="MF_01595">
    <property type="entry name" value="PNPase"/>
    <property type="match status" value="1"/>
</dbReference>
<comment type="caution">
    <text evidence="10">The sequence shown here is derived from an EMBL/GenBank/DDBJ whole genome shotgun (WGS) entry which is preliminary data.</text>
</comment>
<dbReference type="InterPro" id="IPR020568">
    <property type="entry name" value="Ribosomal_Su5_D2-typ_SF"/>
</dbReference>
<dbReference type="GO" id="GO:0004654">
    <property type="term" value="F:polyribonucleotide nucleotidyltransferase activity"/>
    <property type="evidence" value="ECO:0007669"/>
    <property type="project" value="UniProtKB-EC"/>
</dbReference>
<dbReference type="CDD" id="cd11364">
    <property type="entry name" value="RNase_PH_PNPase_2"/>
    <property type="match status" value="1"/>
</dbReference>
<dbReference type="SUPFAM" id="SSF54211">
    <property type="entry name" value="Ribosomal protein S5 domain 2-like"/>
    <property type="match status" value="2"/>
</dbReference>
<dbReference type="EC" id="2.7.7.8" evidence="2"/>
<proteinExistence type="inferred from homology"/>
<dbReference type="Proteomes" id="UP001530377">
    <property type="component" value="Unassembled WGS sequence"/>
</dbReference>
<dbReference type="InterPro" id="IPR036345">
    <property type="entry name" value="ExoRNase_PH_dom2_sf"/>
</dbReference>
<name>A0ABD3SS75_9STRA</name>
<feature type="region of interest" description="Disordered" evidence="8">
    <location>
        <begin position="32"/>
        <end position="72"/>
    </location>
</feature>
<dbReference type="InterPro" id="IPR003029">
    <property type="entry name" value="S1_domain"/>
</dbReference>
<dbReference type="InterPro" id="IPR015847">
    <property type="entry name" value="ExoRNase_PH_dom2"/>
</dbReference>
<dbReference type="InterPro" id="IPR036456">
    <property type="entry name" value="PNPase_PH_RNA-bd_sf"/>
</dbReference>
<feature type="region of interest" description="Disordered" evidence="8">
    <location>
        <begin position="927"/>
        <end position="963"/>
    </location>
</feature>
<evidence type="ECO:0000256" key="8">
    <source>
        <dbReference type="SAM" id="MobiDB-lite"/>
    </source>
</evidence>
<evidence type="ECO:0000313" key="10">
    <source>
        <dbReference type="EMBL" id="KAL3827251.1"/>
    </source>
</evidence>
<dbReference type="FunFam" id="3.30.1370.10:FF:000001">
    <property type="entry name" value="Polyribonucleotide nucleotidyltransferase"/>
    <property type="match status" value="1"/>
</dbReference>
<dbReference type="SUPFAM" id="SSF50249">
    <property type="entry name" value="Nucleic acid-binding proteins"/>
    <property type="match status" value="1"/>
</dbReference>
<dbReference type="FunFam" id="3.30.230.70:FF:000001">
    <property type="entry name" value="Polyribonucleotide nucleotidyltransferase"/>
    <property type="match status" value="1"/>
</dbReference>
<keyword evidence="5 7" id="KW-0694">RNA-binding</keyword>
<accession>A0ABD3SS75</accession>
<evidence type="ECO:0000313" key="11">
    <source>
        <dbReference type="Proteomes" id="UP001530377"/>
    </source>
</evidence>
<dbReference type="NCBIfam" id="TIGR03591">
    <property type="entry name" value="polynuc_phos"/>
    <property type="match status" value="1"/>
</dbReference>
<organism evidence="10 11">
    <name type="scientific">Cyclostephanos tholiformis</name>
    <dbReference type="NCBI Taxonomy" id="382380"/>
    <lineage>
        <taxon>Eukaryota</taxon>
        <taxon>Sar</taxon>
        <taxon>Stramenopiles</taxon>
        <taxon>Ochrophyta</taxon>
        <taxon>Bacillariophyta</taxon>
        <taxon>Coscinodiscophyceae</taxon>
        <taxon>Thalassiosirophycidae</taxon>
        <taxon>Stephanodiscales</taxon>
        <taxon>Stephanodiscaceae</taxon>
        <taxon>Cyclostephanos</taxon>
    </lineage>
</organism>
<feature type="domain" description="S1 motif" evidence="9">
    <location>
        <begin position="843"/>
        <end position="921"/>
    </location>
</feature>
<gene>
    <name evidence="10" type="ORF">ACHAXA_004726</name>
</gene>
<feature type="compositionally biased region" description="Gly residues" evidence="8">
    <location>
        <begin position="811"/>
        <end position="828"/>
    </location>
</feature>
<evidence type="ECO:0000256" key="5">
    <source>
        <dbReference type="ARBA" id="ARBA00022884"/>
    </source>
</evidence>
<dbReference type="InterPro" id="IPR012340">
    <property type="entry name" value="NA-bd_OB-fold"/>
</dbReference>